<evidence type="ECO:0000256" key="10">
    <source>
        <dbReference type="SAM" id="Coils"/>
    </source>
</evidence>
<dbReference type="InterPro" id="IPR003660">
    <property type="entry name" value="HAMP_dom"/>
</dbReference>
<dbReference type="SMART" id="SM00283">
    <property type="entry name" value="MA"/>
    <property type="match status" value="1"/>
</dbReference>
<dbReference type="InterPro" id="IPR004090">
    <property type="entry name" value="Chemotax_Me-accpt_rcpt"/>
</dbReference>
<evidence type="ECO:0000256" key="8">
    <source>
        <dbReference type="ARBA" id="ARBA00029447"/>
    </source>
</evidence>
<dbReference type="GO" id="GO:0005886">
    <property type="term" value="C:plasma membrane"/>
    <property type="evidence" value="ECO:0007669"/>
    <property type="project" value="UniProtKB-SubCell"/>
</dbReference>
<dbReference type="GO" id="GO:0007165">
    <property type="term" value="P:signal transduction"/>
    <property type="evidence" value="ECO:0007669"/>
    <property type="project" value="UniProtKB-KW"/>
</dbReference>
<dbReference type="SUPFAM" id="SSF58104">
    <property type="entry name" value="Methyl-accepting chemotaxis protein (MCP) signaling domain"/>
    <property type="match status" value="1"/>
</dbReference>
<evidence type="ECO:0000256" key="4">
    <source>
        <dbReference type="ARBA" id="ARBA00022692"/>
    </source>
</evidence>
<dbReference type="Pfam" id="PF02743">
    <property type="entry name" value="dCache_1"/>
    <property type="match status" value="1"/>
</dbReference>
<organism evidence="14 15">
    <name type="scientific">Crassaminicella thermophila</name>
    <dbReference type="NCBI Taxonomy" id="2599308"/>
    <lineage>
        <taxon>Bacteria</taxon>
        <taxon>Bacillati</taxon>
        <taxon>Bacillota</taxon>
        <taxon>Clostridia</taxon>
        <taxon>Eubacteriales</taxon>
        <taxon>Clostridiaceae</taxon>
        <taxon>Crassaminicella</taxon>
    </lineage>
</organism>
<comment type="subcellular location">
    <subcellularLocation>
        <location evidence="1">Cell membrane</location>
        <topology evidence="1">Multi-pass membrane protein</topology>
    </subcellularLocation>
</comment>
<dbReference type="Gene3D" id="3.30.450.20">
    <property type="entry name" value="PAS domain"/>
    <property type="match status" value="2"/>
</dbReference>
<dbReference type="InterPro" id="IPR033479">
    <property type="entry name" value="dCache_1"/>
</dbReference>
<dbReference type="RefSeq" id="WP_148808715.1">
    <property type="nucleotide sequence ID" value="NZ_CP042243.1"/>
</dbReference>
<keyword evidence="5 11" id="KW-1133">Transmembrane helix</keyword>
<evidence type="ECO:0000259" key="12">
    <source>
        <dbReference type="PROSITE" id="PS50111"/>
    </source>
</evidence>
<evidence type="ECO:0000256" key="11">
    <source>
        <dbReference type="SAM" id="Phobius"/>
    </source>
</evidence>
<gene>
    <name evidence="14" type="ORF">FQB35_03835</name>
</gene>
<dbReference type="KEGG" id="crs:FQB35_03835"/>
<keyword evidence="2" id="KW-1003">Cell membrane</keyword>
<feature type="domain" description="Methyl-accepting transducer" evidence="12">
    <location>
        <begin position="380"/>
        <end position="644"/>
    </location>
</feature>
<dbReference type="PANTHER" id="PTHR32089">
    <property type="entry name" value="METHYL-ACCEPTING CHEMOTAXIS PROTEIN MCPB"/>
    <property type="match status" value="1"/>
</dbReference>
<dbReference type="CDD" id="cd06225">
    <property type="entry name" value="HAMP"/>
    <property type="match status" value="1"/>
</dbReference>
<keyword evidence="7 9" id="KW-0807">Transducer</keyword>
<feature type="transmembrane region" description="Helical" evidence="11">
    <location>
        <begin position="12"/>
        <end position="30"/>
    </location>
</feature>
<dbReference type="InterPro" id="IPR004089">
    <property type="entry name" value="MCPsignal_dom"/>
</dbReference>
<dbReference type="PRINTS" id="PR00260">
    <property type="entry name" value="CHEMTRNSDUCR"/>
</dbReference>
<dbReference type="Gene3D" id="6.10.340.10">
    <property type="match status" value="1"/>
</dbReference>
<dbReference type="GO" id="GO:0004888">
    <property type="term" value="F:transmembrane signaling receptor activity"/>
    <property type="evidence" value="ECO:0007669"/>
    <property type="project" value="InterPro"/>
</dbReference>
<dbReference type="PROSITE" id="PS50885">
    <property type="entry name" value="HAMP"/>
    <property type="match status" value="1"/>
</dbReference>
<dbReference type="EMBL" id="CP042243">
    <property type="protein sequence ID" value="QEK11560.1"/>
    <property type="molecule type" value="Genomic_DNA"/>
</dbReference>
<accession>A0A5C0SBT4</accession>
<evidence type="ECO:0000256" key="1">
    <source>
        <dbReference type="ARBA" id="ARBA00004651"/>
    </source>
</evidence>
<evidence type="ECO:0000256" key="9">
    <source>
        <dbReference type="PROSITE-ProRule" id="PRU00284"/>
    </source>
</evidence>
<dbReference type="Gene3D" id="1.10.287.950">
    <property type="entry name" value="Methyl-accepting chemotaxis protein"/>
    <property type="match status" value="1"/>
</dbReference>
<dbReference type="PANTHER" id="PTHR32089:SF114">
    <property type="entry name" value="METHYL-ACCEPTING CHEMOTAXIS PROTEIN MCPB"/>
    <property type="match status" value="1"/>
</dbReference>
<evidence type="ECO:0000313" key="14">
    <source>
        <dbReference type="EMBL" id="QEK11560.1"/>
    </source>
</evidence>
<evidence type="ECO:0000256" key="7">
    <source>
        <dbReference type="ARBA" id="ARBA00023224"/>
    </source>
</evidence>
<dbReference type="Proteomes" id="UP000324646">
    <property type="component" value="Chromosome"/>
</dbReference>
<proteinExistence type="inferred from homology"/>
<dbReference type="SMART" id="SM00304">
    <property type="entry name" value="HAMP"/>
    <property type="match status" value="1"/>
</dbReference>
<evidence type="ECO:0000259" key="13">
    <source>
        <dbReference type="PROSITE" id="PS50885"/>
    </source>
</evidence>
<comment type="similarity">
    <text evidence="8">Belongs to the methyl-accepting chemotaxis (MCP) protein family.</text>
</comment>
<keyword evidence="4 11" id="KW-0812">Transmembrane</keyword>
<name>A0A5C0SBT4_CRATE</name>
<reference evidence="14 15" key="1">
    <citation type="submission" date="2019-07" db="EMBL/GenBank/DDBJ databases">
        <title>Complete genome of Crassaminicella thermophila SY095.</title>
        <authorList>
            <person name="Li X."/>
        </authorList>
    </citation>
    <scope>NUCLEOTIDE SEQUENCE [LARGE SCALE GENOMIC DNA]</scope>
    <source>
        <strain evidence="14 15">SY095</strain>
    </source>
</reference>
<keyword evidence="3" id="KW-0145">Chemotaxis</keyword>
<dbReference type="SUPFAM" id="SSF103190">
    <property type="entry name" value="Sensory domain-like"/>
    <property type="match status" value="2"/>
</dbReference>
<evidence type="ECO:0000313" key="15">
    <source>
        <dbReference type="Proteomes" id="UP000324646"/>
    </source>
</evidence>
<dbReference type="InterPro" id="IPR029151">
    <property type="entry name" value="Sensor-like_sf"/>
</dbReference>
<dbReference type="AlphaFoldDB" id="A0A5C0SBT4"/>
<dbReference type="OrthoDB" id="13222at2"/>
<feature type="domain" description="HAMP" evidence="13">
    <location>
        <begin position="309"/>
        <end position="361"/>
    </location>
</feature>
<sequence>MKKGTIRNKLLVMIVLSIIIPMSLLGYFSYSKSHDLLMEKMVSTSTQLVERINMGLSEFLKGKETSVNILSSNINFKRLIQSSNDNYYSSHELVMNILKNVKESDSEIMNTYFGSNNGNIYIYPNQAIPDGYDPRRRPWYKKALNNKGKVVWTDPYKDATSGDVVITVAKTVIDNDKVIGVIGVDINLRLLSENLSKITIGNEGYIYVTDKNGIMIAHPNKELIGKDDFRKLSIWEQAHSKKSGFFEYLFKGRNKFAVFYTNPITGWKIVASMDHDELLTDTNVIKHFTIFGIFIGIIVAVILSLFIARNISKPLNRVKEVIQIASKGDLTVRVPISSNDELGQIGESFNEMLINIGNLIKNVKSASHTVFESSDSLTQVTDHTAAAIEEVAKTIEEIAKSTSVQAKDTENSAVNTKELADNIELVLASTEDIETITKEADQLSNQGLNTVKVLIEKNNENSEAAMHVNDIVLKVDKSSEEIGIITETIAQIAEQTNLLALNAAIEAARAGESGRGFSVVAEEIRKLAEQSSKAADEIKDLITNIQTQSKTAVTTMIKAKEIVQKQDESVKETEKVFNQTLHSIQSLTEKVSQIKEYNKNMEEKKNKILDIISNISAMAQQTSAATQQVSASTEEQLAAVESISTNSNNLKSLAENLQKTVELFKIEE</sequence>
<evidence type="ECO:0000256" key="3">
    <source>
        <dbReference type="ARBA" id="ARBA00022500"/>
    </source>
</evidence>
<feature type="coiled-coil region" evidence="10">
    <location>
        <begin position="584"/>
        <end position="614"/>
    </location>
</feature>
<dbReference type="CDD" id="cd11386">
    <property type="entry name" value="MCP_signal"/>
    <property type="match status" value="1"/>
</dbReference>
<feature type="transmembrane region" description="Helical" evidence="11">
    <location>
        <begin position="288"/>
        <end position="308"/>
    </location>
</feature>
<keyword evidence="15" id="KW-1185">Reference proteome</keyword>
<dbReference type="Pfam" id="PF00672">
    <property type="entry name" value="HAMP"/>
    <property type="match status" value="1"/>
</dbReference>
<dbReference type="PROSITE" id="PS50111">
    <property type="entry name" value="CHEMOTAXIS_TRANSDUC_2"/>
    <property type="match status" value="1"/>
</dbReference>
<dbReference type="CDD" id="cd12913">
    <property type="entry name" value="PDC1_MCP_like"/>
    <property type="match status" value="1"/>
</dbReference>
<evidence type="ECO:0000256" key="5">
    <source>
        <dbReference type="ARBA" id="ARBA00022989"/>
    </source>
</evidence>
<keyword evidence="10" id="KW-0175">Coiled coil</keyword>
<keyword evidence="6 11" id="KW-0472">Membrane</keyword>
<protein>
    <submittedName>
        <fullName evidence="14">Methyl-accepting chemotaxis protein</fullName>
    </submittedName>
</protein>
<dbReference type="CDD" id="cd12912">
    <property type="entry name" value="PDC2_MCP_like"/>
    <property type="match status" value="1"/>
</dbReference>
<dbReference type="Pfam" id="PF00015">
    <property type="entry name" value="MCPsignal"/>
    <property type="match status" value="1"/>
</dbReference>
<evidence type="ECO:0000256" key="2">
    <source>
        <dbReference type="ARBA" id="ARBA00022475"/>
    </source>
</evidence>
<evidence type="ECO:0000256" key="6">
    <source>
        <dbReference type="ARBA" id="ARBA00023136"/>
    </source>
</evidence>
<dbReference type="GO" id="GO:0006935">
    <property type="term" value="P:chemotaxis"/>
    <property type="evidence" value="ECO:0007669"/>
    <property type="project" value="UniProtKB-KW"/>
</dbReference>